<dbReference type="OrthoDB" id="1452646at2"/>
<dbReference type="EMBL" id="QBKT01000003">
    <property type="protein sequence ID" value="PTX62197.1"/>
    <property type="molecule type" value="Genomic_DNA"/>
</dbReference>
<evidence type="ECO:0000313" key="1">
    <source>
        <dbReference type="EMBL" id="PTX62197.1"/>
    </source>
</evidence>
<organism evidence="1 2">
    <name type="scientific">Kordia periserrulae</name>
    <dbReference type="NCBI Taxonomy" id="701523"/>
    <lineage>
        <taxon>Bacteria</taxon>
        <taxon>Pseudomonadati</taxon>
        <taxon>Bacteroidota</taxon>
        <taxon>Flavobacteriia</taxon>
        <taxon>Flavobacteriales</taxon>
        <taxon>Flavobacteriaceae</taxon>
        <taxon>Kordia</taxon>
    </lineage>
</organism>
<proteinExistence type="predicted"/>
<gene>
    <name evidence="1" type="ORF">C8N46_103296</name>
</gene>
<dbReference type="Proteomes" id="UP000244090">
    <property type="component" value="Unassembled WGS sequence"/>
</dbReference>
<protein>
    <submittedName>
        <fullName evidence="1">Uncharacterized protein</fullName>
    </submittedName>
</protein>
<evidence type="ECO:0000313" key="2">
    <source>
        <dbReference type="Proteomes" id="UP000244090"/>
    </source>
</evidence>
<accession>A0A2T6C1S7</accession>
<dbReference type="RefSeq" id="WP_108114406.1">
    <property type="nucleotide sequence ID" value="NZ_QBKT01000003.1"/>
</dbReference>
<sequence>MKKRTFKSLQLNKNSISNLELHTAKGGYESNNGSCFWQDCPSSEPEPFASDCYCPYTGNGGGNTNNCQTQVNCGSTGSCYWEDCEA</sequence>
<keyword evidence="2" id="KW-1185">Reference proteome</keyword>
<dbReference type="AlphaFoldDB" id="A0A2T6C1S7"/>
<name>A0A2T6C1S7_9FLAO</name>
<comment type="caution">
    <text evidence="1">The sequence shown here is derived from an EMBL/GenBank/DDBJ whole genome shotgun (WGS) entry which is preliminary data.</text>
</comment>
<reference evidence="1 2" key="1">
    <citation type="submission" date="2018-04" db="EMBL/GenBank/DDBJ databases">
        <title>Genomic Encyclopedia of Archaeal and Bacterial Type Strains, Phase II (KMG-II): from individual species to whole genera.</title>
        <authorList>
            <person name="Goeker M."/>
        </authorList>
    </citation>
    <scope>NUCLEOTIDE SEQUENCE [LARGE SCALE GENOMIC DNA]</scope>
    <source>
        <strain evidence="1 2">DSM 25731</strain>
    </source>
</reference>